<organism evidence="2 3">
    <name type="scientific">Pelosinus baikalensis</name>
    <dbReference type="NCBI Taxonomy" id="2892015"/>
    <lineage>
        <taxon>Bacteria</taxon>
        <taxon>Bacillati</taxon>
        <taxon>Bacillota</taxon>
        <taxon>Negativicutes</taxon>
        <taxon>Selenomonadales</taxon>
        <taxon>Sporomusaceae</taxon>
        <taxon>Pelosinus</taxon>
    </lineage>
</organism>
<feature type="domain" description="Oligogalacturonate lyase" evidence="1">
    <location>
        <begin position="4"/>
        <end position="381"/>
    </location>
</feature>
<dbReference type="InterPro" id="IPR015943">
    <property type="entry name" value="WD40/YVTN_repeat-like_dom_sf"/>
</dbReference>
<reference evidence="2" key="1">
    <citation type="submission" date="2021-11" db="EMBL/GenBank/DDBJ databases">
        <title>Description of a new species Pelosinus isolated from the bottom sediments of Lake Baikal.</title>
        <authorList>
            <person name="Zakharyuk A."/>
        </authorList>
    </citation>
    <scope>NUCLEOTIDE SEQUENCE</scope>
    <source>
        <strain evidence="2">Bkl1</strain>
    </source>
</reference>
<sequence length="388" mass="44898">MIGKEYPAEKKMTVDEKTGKVVWQLTAGESNNYHFYFTDNSFTIEKREIYFMSDRASRIPEVYNLFRMDLETGVICQLTDEKAGIMPSGHTKTPDSEFVIYVTGNKIKKLDTTTLKSTDIFEEETGIQLGHPSISPNKKVIGLARNEDPGLYRGGNYKGFKEQMYAVKRGWITLVDLDSTKATNIYEDTHWLGHFQFAPHDSSIAMFCHEGPWNLVLQRIWLLDIMNRTVIPCFRQTEDDCVGHEFWTNDGKIFFDNRRKGHDGTITSDKKQAIINYPEFGQIPYIGMADRNGEVIKNIPMPYYCNHYHATNDNMLLIGDQMDDLVLISLQDDKAQLKTLCTHHTSWYMQQSHCHPTFSWDNQQILFTSDRSGKCNLYMVEQENGKWL</sequence>
<keyword evidence="2" id="KW-0456">Lyase</keyword>
<evidence type="ECO:0000259" key="1">
    <source>
        <dbReference type="Pfam" id="PF14583"/>
    </source>
</evidence>
<dbReference type="GO" id="GO:0016829">
    <property type="term" value="F:lyase activity"/>
    <property type="evidence" value="ECO:0007669"/>
    <property type="project" value="UniProtKB-KW"/>
</dbReference>
<evidence type="ECO:0000313" key="2">
    <source>
        <dbReference type="EMBL" id="MCC5466329.1"/>
    </source>
</evidence>
<dbReference type="PANTHER" id="PTHR36842">
    <property type="entry name" value="PROTEIN TOLB HOMOLOG"/>
    <property type="match status" value="1"/>
</dbReference>
<dbReference type="EMBL" id="JAJHJB010000017">
    <property type="protein sequence ID" value="MCC5466329.1"/>
    <property type="molecule type" value="Genomic_DNA"/>
</dbReference>
<dbReference type="Gene3D" id="2.130.10.10">
    <property type="entry name" value="YVTN repeat-like/Quinoprotein amine dehydrogenase"/>
    <property type="match status" value="1"/>
</dbReference>
<dbReference type="PANTHER" id="PTHR36842:SF1">
    <property type="entry name" value="PROTEIN TOLB"/>
    <property type="match status" value="1"/>
</dbReference>
<dbReference type="RefSeq" id="WP_229535492.1">
    <property type="nucleotide sequence ID" value="NZ_JAJHJB010000017.1"/>
</dbReference>
<name>A0ABS8HWG4_9FIRM</name>
<gene>
    <name evidence="2" type="ORF">LMF89_13300</name>
</gene>
<protein>
    <submittedName>
        <fullName evidence="2">Oligogalacturonate lyase family protein</fullName>
    </submittedName>
</protein>
<accession>A0ABS8HWG4</accession>
<keyword evidence="3" id="KW-1185">Reference proteome</keyword>
<dbReference type="Proteomes" id="UP001165492">
    <property type="component" value="Unassembled WGS sequence"/>
</dbReference>
<dbReference type="Pfam" id="PF14583">
    <property type="entry name" value="Pectate_lyase22"/>
    <property type="match status" value="1"/>
</dbReference>
<comment type="caution">
    <text evidence="2">The sequence shown here is derived from an EMBL/GenBank/DDBJ whole genome shotgun (WGS) entry which is preliminary data.</text>
</comment>
<proteinExistence type="predicted"/>
<dbReference type="InterPro" id="IPR027946">
    <property type="entry name" value="Ogl_dom"/>
</dbReference>
<evidence type="ECO:0000313" key="3">
    <source>
        <dbReference type="Proteomes" id="UP001165492"/>
    </source>
</evidence>
<dbReference type="SUPFAM" id="SSF82171">
    <property type="entry name" value="DPP6 N-terminal domain-like"/>
    <property type="match status" value="1"/>
</dbReference>